<dbReference type="PANTHER" id="PTHR24328">
    <property type="entry name" value="HOMEOBOX PROTEIN MOX"/>
    <property type="match status" value="1"/>
</dbReference>
<feature type="DNA-binding region" description="Homeobox" evidence="9">
    <location>
        <begin position="83"/>
        <end position="142"/>
    </location>
</feature>
<dbReference type="CDD" id="cd00086">
    <property type="entry name" value="homeodomain"/>
    <property type="match status" value="1"/>
</dbReference>
<keyword evidence="2" id="KW-0217">Developmental protein</keyword>
<dbReference type="InterPro" id="IPR042634">
    <property type="entry name" value="MOX-1/MOX-2"/>
</dbReference>
<evidence type="ECO:0000259" key="11">
    <source>
        <dbReference type="PROSITE" id="PS50071"/>
    </source>
</evidence>
<dbReference type="InterPro" id="IPR017970">
    <property type="entry name" value="Homeobox_CS"/>
</dbReference>
<dbReference type="PROSITE" id="PS50071">
    <property type="entry name" value="HOMEOBOX_2"/>
    <property type="match status" value="1"/>
</dbReference>
<keyword evidence="7" id="KW-0804">Transcription</keyword>
<evidence type="ECO:0000256" key="5">
    <source>
        <dbReference type="ARBA" id="ARBA00023155"/>
    </source>
</evidence>
<reference evidence="12" key="2">
    <citation type="submission" date="2020-01" db="EMBL/GenBank/DDBJ databases">
        <authorList>
            <person name="Korhonen P.K.K."/>
            <person name="Guangxu M.G."/>
            <person name="Wang T.W."/>
            <person name="Stroehlein A.J.S."/>
            <person name="Young N.D."/>
            <person name="Ang C.-S.A."/>
            <person name="Fernando D.W.F."/>
            <person name="Lu H.L."/>
            <person name="Taylor S.T."/>
            <person name="Ehtesham M.E.M."/>
            <person name="Najaraj S.H.N."/>
            <person name="Harsha G.H.G."/>
            <person name="Madugundu A.M."/>
            <person name="Renuse S.R."/>
            <person name="Holt D.H."/>
            <person name="Pandey A.P."/>
            <person name="Papenfuss A.P."/>
            <person name="Gasser R.B.G."/>
            <person name="Fischer K.F."/>
        </authorList>
    </citation>
    <scope>NUCLEOTIDE SEQUENCE</scope>
    <source>
        <strain evidence="12">SSS_KF_BRIS2020</strain>
    </source>
</reference>
<evidence type="ECO:0000256" key="1">
    <source>
        <dbReference type="ARBA" id="ARBA00004123"/>
    </source>
</evidence>
<dbReference type="GO" id="GO:0045944">
    <property type="term" value="P:positive regulation of transcription by RNA polymerase II"/>
    <property type="evidence" value="ECO:0007669"/>
    <property type="project" value="InterPro"/>
</dbReference>
<evidence type="ECO:0000313" key="14">
    <source>
        <dbReference type="Proteomes" id="UP000070412"/>
    </source>
</evidence>
<dbReference type="GO" id="GO:0005634">
    <property type="term" value="C:nucleus"/>
    <property type="evidence" value="ECO:0007669"/>
    <property type="project" value="UniProtKB-SubCell"/>
</dbReference>
<dbReference type="SMART" id="SM00389">
    <property type="entry name" value="HOX"/>
    <property type="match status" value="1"/>
</dbReference>
<dbReference type="Pfam" id="PF00046">
    <property type="entry name" value="Homeodomain"/>
    <property type="match status" value="1"/>
</dbReference>
<name>A0A834R527_SARSC</name>
<comment type="subcellular location">
    <subcellularLocation>
        <location evidence="1 9 10">Nucleus</location>
    </subcellularLocation>
</comment>
<evidence type="ECO:0000313" key="12">
    <source>
        <dbReference type="EMBL" id="KAF7489814.1"/>
    </source>
</evidence>
<dbReference type="InterPro" id="IPR001356">
    <property type="entry name" value="HD"/>
</dbReference>
<dbReference type="OrthoDB" id="6159439at2759"/>
<feature type="domain" description="Homeobox" evidence="11">
    <location>
        <begin position="81"/>
        <end position="141"/>
    </location>
</feature>
<keyword evidence="6" id="KW-0010">Activator</keyword>
<keyword evidence="14" id="KW-1185">Reference proteome</keyword>
<evidence type="ECO:0000256" key="7">
    <source>
        <dbReference type="ARBA" id="ARBA00023163"/>
    </source>
</evidence>
<evidence type="ECO:0000256" key="9">
    <source>
        <dbReference type="PROSITE-ProRule" id="PRU00108"/>
    </source>
</evidence>
<keyword evidence="4 9" id="KW-0238">DNA-binding</keyword>
<gene>
    <name evidence="12" type="ORF">SSS_4343</name>
</gene>
<keyword evidence="3" id="KW-0805">Transcription regulation</keyword>
<reference evidence="14" key="1">
    <citation type="journal article" date="2020" name="PLoS Negl. Trop. Dis.">
        <title>High-quality nuclear genome for Sarcoptes scabiei-A critical resource for a neglected parasite.</title>
        <authorList>
            <person name="Korhonen P.K."/>
            <person name="Gasser R.B."/>
            <person name="Ma G."/>
            <person name="Wang T."/>
            <person name="Stroehlein A.J."/>
            <person name="Young N.D."/>
            <person name="Ang C.S."/>
            <person name="Fernando D.D."/>
            <person name="Lu H.C."/>
            <person name="Taylor S."/>
            <person name="Reynolds S.L."/>
            <person name="Mofiz E."/>
            <person name="Najaraj S.H."/>
            <person name="Gowda H."/>
            <person name="Madugundu A."/>
            <person name="Renuse S."/>
            <person name="Holt D."/>
            <person name="Pandey A."/>
            <person name="Papenfuss A.T."/>
            <person name="Fischer K."/>
        </authorList>
    </citation>
    <scope>NUCLEOTIDE SEQUENCE [LARGE SCALE GENOMIC DNA]</scope>
</reference>
<dbReference type="AlphaFoldDB" id="A0A834R527"/>
<dbReference type="PROSITE" id="PS00027">
    <property type="entry name" value="HOMEOBOX_1"/>
    <property type="match status" value="1"/>
</dbReference>
<dbReference type="EnsemblMetazoa" id="SSS_4343s_mrna">
    <property type="protein sequence ID" value="KAF7489814.1"/>
    <property type="gene ID" value="SSS_4343"/>
</dbReference>
<dbReference type="GO" id="GO:0000978">
    <property type="term" value="F:RNA polymerase II cis-regulatory region sequence-specific DNA binding"/>
    <property type="evidence" value="ECO:0007669"/>
    <property type="project" value="TreeGrafter"/>
</dbReference>
<proteinExistence type="predicted"/>
<sequence>MFSESLQDQTEQIESPRLDSDQLIEELLSDNNETDLFTITPFNDCMNQNYFIVSDLTIDTETYDYGGLDYDCSGCDDSMTIRERKERTTFSRSQLDGLERHFQSQNYLTRLRRYEISVELKLTERQVKVWFQNRRMKKRRLSFTEIQE</sequence>
<keyword evidence="8 9" id="KW-0539">Nucleus</keyword>
<accession>A0A834R527</accession>
<dbReference type="PRINTS" id="PR00024">
    <property type="entry name" value="HOMEOBOX"/>
</dbReference>
<protein>
    <submittedName>
        <fullName evidence="12">Homeobox protein MOX-1</fullName>
    </submittedName>
</protein>
<dbReference type="EMBL" id="WVUK01000063">
    <property type="protein sequence ID" value="KAF7489814.1"/>
    <property type="molecule type" value="Genomic_DNA"/>
</dbReference>
<dbReference type="InterPro" id="IPR020479">
    <property type="entry name" value="HD_metazoa"/>
</dbReference>
<evidence type="ECO:0000256" key="8">
    <source>
        <dbReference type="ARBA" id="ARBA00023242"/>
    </source>
</evidence>
<evidence type="ECO:0000313" key="13">
    <source>
        <dbReference type="EnsemblMetazoa" id="KAF7489814.1"/>
    </source>
</evidence>
<evidence type="ECO:0000256" key="4">
    <source>
        <dbReference type="ARBA" id="ARBA00023125"/>
    </source>
</evidence>
<reference evidence="13" key="3">
    <citation type="submission" date="2022-06" db="UniProtKB">
        <authorList>
            <consortium name="EnsemblMetazoa"/>
        </authorList>
    </citation>
    <scope>IDENTIFICATION</scope>
</reference>
<keyword evidence="5 9" id="KW-0371">Homeobox</keyword>
<organism evidence="12">
    <name type="scientific">Sarcoptes scabiei</name>
    <name type="common">Itch mite</name>
    <name type="synonym">Acarus scabiei</name>
    <dbReference type="NCBI Taxonomy" id="52283"/>
    <lineage>
        <taxon>Eukaryota</taxon>
        <taxon>Metazoa</taxon>
        <taxon>Ecdysozoa</taxon>
        <taxon>Arthropoda</taxon>
        <taxon>Chelicerata</taxon>
        <taxon>Arachnida</taxon>
        <taxon>Acari</taxon>
        <taxon>Acariformes</taxon>
        <taxon>Sarcoptiformes</taxon>
        <taxon>Astigmata</taxon>
        <taxon>Psoroptidia</taxon>
        <taxon>Sarcoptoidea</taxon>
        <taxon>Sarcoptidae</taxon>
        <taxon>Sarcoptinae</taxon>
        <taxon>Sarcoptes</taxon>
    </lineage>
</organism>
<dbReference type="SUPFAM" id="SSF46689">
    <property type="entry name" value="Homeodomain-like"/>
    <property type="match status" value="1"/>
</dbReference>
<evidence type="ECO:0000256" key="6">
    <source>
        <dbReference type="ARBA" id="ARBA00023159"/>
    </source>
</evidence>
<dbReference type="InterPro" id="IPR009057">
    <property type="entry name" value="Homeodomain-like_sf"/>
</dbReference>
<evidence type="ECO:0000256" key="10">
    <source>
        <dbReference type="RuleBase" id="RU000682"/>
    </source>
</evidence>
<evidence type="ECO:0000256" key="2">
    <source>
        <dbReference type="ARBA" id="ARBA00022473"/>
    </source>
</evidence>
<dbReference type="GO" id="GO:0000981">
    <property type="term" value="F:DNA-binding transcription factor activity, RNA polymerase II-specific"/>
    <property type="evidence" value="ECO:0007669"/>
    <property type="project" value="InterPro"/>
</dbReference>
<dbReference type="Gene3D" id="1.10.10.60">
    <property type="entry name" value="Homeodomain-like"/>
    <property type="match status" value="1"/>
</dbReference>
<evidence type="ECO:0000256" key="3">
    <source>
        <dbReference type="ARBA" id="ARBA00023015"/>
    </source>
</evidence>
<dbReference type="PANTHER" id="PTHR24328:SF7">
    <property type="entry name" value="BUTTONLESS"/>
    <property type="match status" value="1"/>
</dbReference>
<dbReference type="Proteomes" id="UP000070412">
    <property type="component" value="Unassembled WGS sequence"/>
</dbReference>